<keyword evidence="3" id="KW-1185">Reference proteome</keyword>
<evidence type="ECO:0000256" key="1">
    <source>
        <dbReference type="SAM" id="MobiDB-lite"/>
    </source>
</evidence>
<accession>A0ABU0MN25</accession>
<protein>
    <recommendedName>
        <fullName evidence="4">ANTAR domain-containing protein</fullName>
    </recommendedName>
</protein>
<proteinExistence type="predicted"/>
<dbReference type="RefSeq" id="WP_209985004.1">
    <property type="nucleotide sequence ID" value="NZ_JAGINO010000015.1"/>
</dbReference>
<evidence type="ECO:0008006" key="4">
    <source>
        <dbReference type="Google" id="ProtNLM"/>
    </source>
</evidence>
<comment type="caution">
    <text evidence="2">The sequence shown here is derived from an EMBL/GenBank/DDBJ whole genome shotgun (WGS) entry which is preliminary data.</text>
</comment>
<organism evidence="2 3">
    <name type="scientific">Azospirillum picis</name>
    <dbReference type="NCBI Taxonomy" id="488438"/>
    <lineage>
        <taxon>Bacteria</taxon>
        <taxon>Pseudomonadati</taxon>
        <taxon>Pseudomonadota</taxon>
        <taxon>Alphaproteobacteria</taxon>
        <taxon>Rhodospirillales</taxon>
        <taxon>Azospirillaceae</taxon>
        <taxon>Azospirillum</taxon>
    </lineage>
</organism>
<name>A0ABU0MN25_9PROT</name>
<sequence>MAALSTYREVRPSALLHQPRPEPSPAMQRPAMPSGQVPDEVERQVELCVRGLVNAVTAAKMAAEARRRWMRINGSGCTEAARMQALLAAENGRVSDMAHRIIDLLDSAHLAVPAVAAE</sequence>
<evidence type="ECO:0000313" key="3">
    <source>
        <dbReference type="Proteomes" id="UP001244552"/>
    </source>
</evidence>
<dbReference type="Proteomes" id="UP001244552">
    <property type="component" value="Unassembled WGS sequence"/>
</dbReference>
<dbReference type="EMBL" id="JAUSVU010000014">
    <property type="protein sequence ID" value="MDQ0534801.1"/>
    <property type="molecule type" value="Genomic_DNA"/>
</dbReference>
<evidence type="ECO:0000313" key="2">
    <source>
        <dbReference type="EMBL" id="MDQ0534801.1"/>
    </source>
</evidence>
<reference evidence="2 3" key="1">
    <citation type="submission" date="2023-07" db="EMBL/GenBank/DDBJ databases">
        <title>Genomic Encyclopedia of Type Strains, Phase IV (KMG-IV): sequencing the most valuable type-strain genomes for metagenomic binning, comparative biology and taxonomic classification.</title>
        <authorList>
            <person name="Goeker M."/>
        </authorList>
    </citation>
    <scope>NUCLEOTIDE SEQUENCE [LARGE SCALE GENOMIC DNA]</scope>
    <source>
        <strain evidence="2 3">DSM 19922</strain>
    </source>
</reference>
<gene>
    <name evidence="2" type="ORF">QO018_003678</name>
</gene>
<feature type="region of interest" description="Disordered" evidence="1">
    <location>
        <begin position="1"/>
        <end position="39"/>
    </location>
</feature>